<dbReference type="EMBL" id="CP097510">
    <property type="protein sequence ID" value="URE40649.1"/>
    <property type="molecule type" value="Genomic_DNA"/>
</dbReference>
<keyword evidence="1" id="KW-1133">Transmembrane helix</keyword>
<gene>
    <name evidence="2" type="ORF">MUK42_37225</name>
</gene>
<keyword evidence="2" id="KW-0808">Transferase</keyword>
<reference evidence="2" key="1">
    <citation type="submission" date="2022-05" db="EMBL/GenBank/DDBJ databases">
        <title>The Musa troglodytarum L. genome provides insights into the mechanism of non-climacteric behaviour and enrichment of carotenoids.</title>
        <authorList>
            <person name="Wang J."/>
        </authorList>
    </citation>
    <scope>NUCLEOTIDE SEQUENCE</scope>
    <source>
        <tissue evidence="2">Leaf</tissue>
    </source>
</reference>
<sequence length="170" mass="19726">MSQGSLCHRKYNYNNLDGKGFFQAIDAHDVIVKKCRFKIFFSYFGVAVFLTITFYLIMMKDLCVSSIWKTLVCFLMAKVLHYNPVKNGESVSSDVNSRGGEKSPPPNLLLSDWIAFQLISPFWLLAFGVHARHVHVNQIQARNEVSGWEQWLRTQYESHQVDDVSWHTYE</sequence>
<organism evidence="2 3">
    <name type="scientific">Musa troglodytarum</name>
    <name type="common">fe'i banana</name>
    <dbReference type="NCBI Taxonomy" id="320322"/>
    <lineage>
        <taxon>Eukaryota</taxon>
        <taxon>Viridiplantae</taxon>
        <taxon>Streptophyta</taxon>
        <taxon>Embryophyta</taxon>
        <taxon>Tracheophyta</taxon>
        <taxon>Spermatophyta</taxon>
        <taxon>Magnoliopsida</taxon>
        <taxon>Liliopsida</taxon>
        <taxon>Zingiberales</taxon>
        <taxon>Musaceae</taxon>
        <taxon>Musa</taxon>
    </lineage>
</organism>
<dbReference type="AlphaFoldDB" id="A0A9E7HUI6"/>
<evidence type="ECO:0000313" key="3">
    <source>
        <dbReference type="Proteomes" id="UP001055439"/>
    </source>
</evidence>
<feature type="transmembrane region" description="Helical" evidence="1">
    <location>
        <begin position="40"/>
        <end position="58"/>
    </location>
</feature>
<protein>
    <submittedName>
        <fullName evidence="2">GPI-GlcNAc transferase complex, PIG-H component</fullName>
    </submittedName>
</protein>
<dbReference type="Proteomes" id="UP001055439">
    <property type="component" value="Chromosome 8"/>
</dbReference>
<evidence type="ECO:0000256" key="1">
    <source>
        <dbReference type="SAM" id="Phobius"/>
    </source>
</evidence>
<name>A0A9E7HUI6_9LILI</name>
<keyword evidence="3" id="KW-1185">Reference proteome</keyword>
<accession>A0A9E7HUI6</accession>
<keyword evidence="1" id="KW-0812">Transmembrane</keyword>
<dbReference type="GO" id="GO:0016740">
    <property type="term" value="F:transferase activity"/>
    <property type="evidence" value="ECO:0007669"/>
    <property type="project" value="UniProtKB-KW"/>
</dbReference>
<feature type="transmembrane region" description="Helical" evidence="1">
    <location>
        <begin position="113"/>
        <end position="131"/>
    </location>
</feature>
<keyword evidence="1" id="KW-0472">Membrane</keyword>
<evidence type="ECO:0000313" key="2">
    <source>
        <dbReference type="EMBL" id="URE40649.1"/>
    </source>
</evidence>
<proteinExistence type="predicted"/>